<dbReference type="RefSeq" id="WP_079413905.1">
    <property type="nucleotide sequence ID" value="NZ_MBTG01000014.1"/>
</dbReference>
<keyword evidence="11" id="KW-1185">Reference proteome</keyword>
<dbReference type="OrthoDB" id="9793490at2"/>
<evidence type="ECO:0000259" key="9">
    <source>
        <dbReference type="PROSITE" id="PS50928"/>
    </source>
</evidence>
<dbReference type="PANTHER" id="PTHR30450">
    <property type="entry name" value="ABC TRANSPORTER PERMEASE"/>
    <property type="match status" value="1"/>
</dbReference>
<evidence type="ECO:0000313" key="10">
    <source>
        <dbReference type="EMBL" id="OPH56915.1"/>
    </source>
</evidence>
<dbReference type="Proteomes" id="UP000190626">
    <property type="component" value="Unassembled WGS sequence"/>
</dbReference>
<feature type="transmembrane region" description="Helical" evidence="8">
    <location>
        <begin position="62"/>
        <end position="83"/>
    </location>
</feature>
<evidence type="ECO:0000256" key="3">
    <source>
        <dbReference type="ARBA" id="ARBA00022448"/>
    </source>
</evidence>
<feature type="transmembrane region" description="Helical" evidence="8">
    <location>
        <begin position="20"/>
        <end position="41"/>
    </location>
</feature>
<dbReference type="GO" id="GO:0005886">
    <property type="term" value="C:plasma membrane"/>
    <property type="evidence" value="ECO:0007669"/>
    <property type="project" value="UniProtKB-SubCell"/>
</dbReference>
<keyword evidence="7 8" id="KW-0472">Membrane</keyword>
<gene>
    <name evidence="10" type="ORF">BC351_26220</name>
</gene>
<dbReference type="InterPro" id="IPR051322">
    <property type="entry name" value="AA_ABC_Transporter_Permease"/>
</dbReference>
<evidence type="ECO:0000313" key="11">
    <source>
        <dbReference type="Proteomes" id="UP000190626"/>
    </source>
</evidence>
<dbReference type="PROSITE" id="PS50928">
    <property type="entry name" value="ABC_TM1"/>
    <property type="match status" value="1"/>
</dbReference>
<keyword evidence="4" id="KW-1003">Cell membrane</keyword>
<feature type="transmembrane region" description="Helical" evidence="8">
    <location>
        <begin position="151"/>
        <end position="176"/>
    </location>
</feature>
<dbReference type="STRING" id="1469647.BC351_26220"/>
<comment type="similarity">
    <text evidence="2">Belongs to the binding-protein-dependent transport system permease family. CysTW subfamily.</text>
</comment>
<dbReference type="GO" id="GO:0048473">
    <property type="term" value="P:D-methionine transmembrane transport"/>
    <property type="evidence" value="ECO:0007669"/>
    <property type="project" value="TreeGrafter"/>
</dbReference>
<dbReference type="FunFam" id="1.10.3720.10:FF:000002">
    <property type="entry name" value="D-methionine ABC transporter permease MetI"/>
    <property type="match status" value="1"/>
</dbReference>
<keyword evidence="3 8" id="KW-0813">Transport</keyword>
<accession>A0A1V4HIU3</accession>
<organism evidence="10 11">
    <name type="scientific">Paenibacillus ferrarius</name>
    <dbReference type="NCBI Taxonomy" id="1469647"/>
    <lineage>
        <taxon>Bacteria</taxon>
        <taxon>Bacillati</taxon>
        <taxon>Bacillota</taxon>
        <taxon>Bacilli</taxon>
        <taxon>Bacillales</taxon>
        <taxon>Paenibacillaceae</taxon>
        <taxon>Paenibacillus</taxon>
    </lineage>
</organism>
<dbReference type="Gene3D" id="1.10.3720.10">
    <property type="entry name" value="MetI-like"/>
    <property type="match status" value="1"/>
</dbReference>
<feature type="transmembrane region" description="Helical" evidence="8">
    <location>
        <begin position="188"/>
        <end position="207"/>
    </location>
</feature>
<evidence type="ECO:0000256" key="8">
    <source>
        <dbReference type="RuleBase" id="RU363032"/>
    </source>
</evidence>
<evidence type="ECO:0000256" key="4">
    <source>
        <dbReference type="ARBA" id="ARBA00022475"/>
    </source>
</evidence>
<dbReference type="InterPro" id="IPR035906">
    <property type="entry name" value="MetI-like_sf"/>
</dbReference>
<dbReference type="CDD" id="cd06261">
    <property type="entry name" value="TM_PBP2"/>
    <property type="match status" value="1"/>
</dbReference>
<evidence type="ECO:0000256" key="7">
    <source>
        <dbReference type="ARBA" id="ARBA00023136"/>
    </source>
</evidence>
<name>A0A1V4HIU3_9BACL</name>
<evidence type="ECO:0000256" key="5">
    <source>
        <dbReference type="ARBA" id="ARBA00022692"/>
    </source>
</evidence>
<dbReference type="EMBL" id="MBTG01000014">
    <property type="protein sequence ID" value="OPH56915.1"/>
    <property type="molecule type" value="Genomic_DNA"/>
</dbReference>
<comment type="subcellular location">
    <subcellularLocation>
        <location evidence="1 8">Cell membrane</location>
        <topology evidence="1 8">Multi-pass membrane protein</topology>
    </subcellularLocation>
</comment>
<proteinExistence type="inferred from homology"/>
<reference evidence="11" key="1">
    <citation type="submission" date="2016-07" db="EMBL/GenBank/DDBJ databases">
        <authorList>
            <person name="Florea S."/>
            <person name="Webb J.S."/>
            <person name="Jaromczyk J."/>
            <person name="Schardl C.L."/>
        </authorList>
    </citation>
    <scope>NUCLEOTIDE SEQUENCE [LARGE SCALE GENOMIC DNA]</scope>
    <source>
        <strain evidence="11">CY1</strain>
    </source>
</reference>
<keyword evidence="6 8" id="KW-1133">Transmembrane helix</keyword>
<feature type="domain" description="ABC transmembrane type-1" evidence="9">
    <location>
        <begin position="13"/>
        <end position="207"/>
    </location>
</feature>
<dbReference type="PANTHER" id="PTHR30450:SF1">
    <property type="entry name" value="D-METHIONINE TRANSPORT SYSTEM PERMEASE PROTEIN METI-RELATED"/>
    <property type="match status" value="1"/>
</dbReference>
<feature type="transmembrane region" description="Helical" evidence="8">
    <location>
        <begin position="89"/>
        <end position="108"/>
    </location>
</feature>
<sequence>MIQELIELLWPALLETLYMLFWSSIFALIMGTALGVTLVVTEKGGILEATGLHRVINMVINCIRSIPSIILIVLLLPLSRLIVGTTLGPTAAIVSLSIGIAPFLGRIIETSLKEVSIGKIEAAKAVGASPFTIIFRVLIPESLPALVRGVTIAIIAITEFTAIAGAIGAGGLGSLAIRFGYQRFREDVLIATVIIIILLVQIFQWTGDYISRSINKKRFKFD</sequence>
<evidence type="ECO:0000256" key="1">
    <source>
        <dbReference type="ARBA" id="ARBA00004651"/>
    </source>
</evidence>
<protein>
    <submittedName>
        <fullName evidence="10">Methionine ABC transporter permease</fullName>
    </submittedName>
</protein>
<dbReference type="AlphaFoldDB" id="A0A1V4HIU3"/>
<dbReference type="SUPFAM" id="SSF161098">
    <property type="entry name" value="MetI-like"/>
    <property type="match status" value="1"/>
</dbReference>
<evidence type="ECO:0000256" key="2">
    <source>
        <dbReference type="ARBA" id="ARBA00007069"/>
    </source>
</evidence>
<feature type="transmembrane region" description="Helical" evidence="8">
    <location>
        <begin position="120"/>
        <end position="139"/>
    </location>
</feature>
<comment type="caution">
    <text evidence="10">The sequence shown here is derived from an EMBL/GenBank/DDBJ whole genome shotgun (WGS) entry which is preliminary data.</text>
</comment>
<evidence type="ECO:0000256" key="6">
    <source>
        <dbReference type="ARBA" id="ARBA00022989"/>
    </source>
</evidence>
<keyword evidence="5 8" id="KW-0812">Transmembrane</keyword>
<dbReference type="InterPro" id="IPR000515">
    <property type="entry name" value="MetI-like"/>
</dbReference>
<dbReference type="Pfam" id="PF00528">
    <property type="entry name" value="BPD_transp_1"/>
    <property type="match status" value="1"/>
</dbReference>